<feature type="domain" description="SH2" evidence="10">
    <location>
        <begin position="19"/>
        <end position="78"/>
    </location>
</feature>
<comment type="caution">
    <text evidence="12">The sequence shown here is derived from an EMBL/GenBank/DDBJ whole genome shotgun (WGS) entry which is preliminary data.</text>
</comment>
<evidence type="ECO:0000256" key="7">
    <source>
        <dbReference type="PROSITE-ProRule" id="PRU00191"/>
    </source>
</evidence>
<keyword evidence="13" id="KW-1185">Reference proteome</keyword>
<dbReference type="InterPro" id="IPR020635">
    <property type="entry name" value="Tyr_kinase_cat_dom"/>
</dbReference>
<dbReference type="InterPro" id="IPR036860">
    <property type="entry name" value="SH2_dom_sf"/>
</dbReference>
<keyword evidence="1 9" id="KW-0808">Transferase</keyword>
<dbReference type="STRING" id="29170.A0A368H4L5"/>
<keyword evidence="4 8" id="KW-0067">ATP-binding</keyword>
<evidence type="ECO:0000313" key="13">
    <source>
        <dbReference type="Proteomes" id="UP000252519"/>
    </source>
</evidence>
<dbReference type="EC" id="2.7.10.2" evidence="9"/>
<evidence type="ECO:0000256" key="6">
    <source>
        <dbReference type="ARBA" id="ARBA00051245"/>
    </source>
</evidence>
<protein>
    <recommendedName>
        <fullName evidence="9">Tyrosine-protein kinase</fullName>
        <ecNumber evidence="9">2.7.10.2</ecNumber>
    </recommendedName>
</protein>
<keyword evidence="3 9" id="KW-0418">Kinase</keyword>
<accession>A0A368H4L5</accession>
<dbReference type="PRINTS" id="PR00109">
    <property type="entry name" value="TYRKINASE"/>
</dbReference>
<dbReference type="PROSITE" id="PS00107">
    <property type="entry name" value="PROTEIN_KINASE_ATP"/>
    <property type="match status" value="1"/>
</dbReference>
<dbReference type="Pfam" id="PF00017">
    <property type="entry name" value="SH2"/>
    <property type="match status" value="1"/>
</dbReference>
<keyword evidence="7" id="KW-0727">SH2 domain</keyword>
<evidence type="ECO:0000256" key="4">
    <source>
        <dbReference type="ARBA" id="ARBA00022840"/>
    </source>
</evidence>
<dbReference type="InterPro" id="IPR001245">
    <property type="entry name" value="Ser-Thr/Tyr_kinase_cat_dom"/>
</dbReference>
<dbReference type="PROSITE" id="PS50011">
    <property type="entry name" value="PROTEIN_KINASE_DOM"/>
    <property type="match status" value="1"/>
</dbReference>
<name>A0A368H4L5_ANCCA</name>
<dbReference type="InterPro" id="IPR008266">
    <property type="entry name" value="Tyr_kinase_AS"/>
</dbReference>
<feature type="binding site" evidence="8">
    <location>
        <position position="118"/>
    </location>
    <ligand>
        <name>ATP</name>
        <dbReference type="ChEBI" id="CHEBI:30616"/>
    </ligand>
</feature>
<evidence type="ECO:0000256" key="2">
    <source>
        <dbReference type="ARBA" id="ARBA00022741"/>
    </source>
</evidence>
<dbReference type="PANTHER" id="PTHR24418">
    <property type="entry name" value="TYROSINE-PROTEIN KINASE"/>
    <property type="match status" value="1"/>
</dbReference>
<gene>
    <name evidence="12" type="ORF">ANCCAN_03321</name>
</gene>
<sequence length="358" mass="40923">MQVTEWYGSSGTPLEDEPFYHGYMERMETERCLTKNGEFLVRKSLIRNVEGYIVSVRDKDRVLHLQIQEINPQKLYWLMTYCFVVVLGCRLGRGEFGEVFKGSLTVGLFTKPIEVAVKTLKEGSLSSDDRITFLREANVMLKLQHKNVIRLYGVATQKEPIMIVMELATGGSLLEKVRKNKVDLNRKRKYCFQAISGMEYLETQQVIHRDLAARNCLINASDVCKISDFGLSMLGRLHKEKHMVKVPIRWLAPETLRQGTYSNKSDVWSCGVLMFEVFTNGEIPYKEVQALRDVRKKVMGGLRLKPPLDMPAEDAAIMLSCFETEPLARASFAELRAKSVCSCFFIAKFFINCTSLQL</sequence>
<dbReference type="Gene3D" id="1.10.510.10">
    <property type="entry name" value="Transferase(Phosphotransferase) domain 1"/>
    <property type="match status" value="1"/>
</dbReference>
<keyword evidence="5 9" id="KW-0829">Tyrosine-protein kinase</keyword>
<dbReference type="PROSITE" id="PS50001">
    <property type="entry name" value="SH2"/>
    <property type="match status" value="1"/>
</dbReference>
<comment type="catalytic activity">
    <reaction evidence="6 9">
        <text>L-tyrosyl-[protein] + ATP = O-phospho-L-tyrosyl-[protein] + ADP + H(+)</text>
        <dbReference type="Rhea" id="RHEA:10596"/>
        <dbReference type="Rhea" id="RHEA-COMP:10136"/>
        <dbReference type="Rhea" id="RHEA-COMP:20101"/>
        <dbReference type="ChEBI" id="CHEBI:15378"/>
        <dbReference type="ChEBI" id="CHEBI:30616"/>
        <dbReference type="ChEBI" id="CHEBI:46858"/>
        <dbReference type="ChEBI" id="CHEBI:61978"/>
        <dbReference type="ChEBI" id="CHEBI:456216"/>
        <dbReference type="EC" id="2.7.10.2"/>
    </reaction>
</comment>
<evidence type="ECO:0000256" key="8">
    <source>
        <dbReference type="PROSITE-ProRule" id="PRU10141"/>
    </source>
</evidence>
<dbReference type="GO" id="GO:0005524">
    <property type="term" value="F:ATP binding"/>
    <property type="evidence" value="ECO:0007669"/>
    <property type="project" value="UniProtKB-UniRule"/>
</dbReference>
<dbReference type="InterPro" id="IPR000719">
    <property type="entry name" value="Prot_kinase_dom"/>
</dbReference>
<organism evidence="12 13">
    <name type="scientific">Ancylostoma caninum</name>
    <name type="common">Dog hookworm</name>
    <dbReference type="NCBI Taxonomy" id="29170"/>
    <lineage>
        <taxon>Eukaryota</taxon>
        <taxon>Metazoa</taxon>
        <taxon>Ecdysozoa</taxon>
        <taxon>Nematoda</taxon>
        <taxon>Chromadorea</taxon>
        <taxon>Rhabditida</taxon>
        <taxon>Rhabditina</taxon>
        <taxon>Rhabditomorpha</taxon>
        <taxon>Strongyloidea</taxon>
        <taxon>Ancylostomatidae</taxon>
        <taxon>Ancylostomatinae</taxon>
        <taxon>Ancylostoma</taxon>
    </lineage>
</organism>
<evidence type="ECO:0000259" key="11">
    <source>
        <dbReference type="PROSITE" id="PS50011"/>
    </source>
</evidence>
<evidence type="ECO:0000256" key="9">
    <source>
        <dbReference type="RuleBase" id="RU362096"/>
    </source>
</evidence>
<dbReference type="SUPFAM" id="SSF55550">
    <property type="entry name" value="SH2 domain"/>
    <property type="match status" value="1"/>
</dbReference>
<proteinExistence type="inferred from homology"/>
<dbReference type="Pfam" id="PF07714">
    <property type="entry name" value="PK_Tyr_Ser-Thr"/>
    <property type="match status" value="1"/>
</dbReference>
<dbReference type="CDD" id="cd00192">
    <property type="entry name" value="PTKc"/>
    <property type="match status" value="1"/>
</dbReference>
<keyword evidence="2 8" id="KW-0547">Nucleotide-binding</keyword>
<dbReference type="Proteomes" id="UP000252519">
    <property type="component" value="Unassembled WGS sequence"/>
</dbReference>
<dbReference type="SMART" id="SM00252">
    <property type="entry name" value="SH2"/>
    <property type="match status" value="1"/>
</dbReference>
<dbReference type="PROSITE" id="PS00109">
    <property type="entry name" value="PROTEIN_KINASE_TYR"/>
    <property type="match status" value="1"/>
</dbReference>
<dbReference type="SMART" id="SM00219">
    <property type="entry name" value="TyrKc"/>
    <property type="match status" value="1"/>
</dbReference>
<dbReference type="OrthoDB" id="346907at2759"/>
<evidence type="ECO:0000256" key="1">
    <source>
        <dbReference type="ARBA" id="ARBA00022679"/>
    </source>
</evidence>
<evidence type="ECO:0000259" key="10">
    <source>
        <dbReference type="PROSITE" id="PS50001"/>
    </source>
</evidence>
<evidence type="ECO:0000313" key="12">
    <source>
        <dbReference type="EMBL" id="RCN50708.1"/>
    </source>
</evidence>
<dbReference type="InterPro" id="IPR011009">
    <property type="entry name" value="Kinase-like_dom_sf"/>
</dbReference>
<dbReference type="Gene3D" id="3.30.200.20">
    <property type="entry name" value="Phosphorylase Kinase, domain 1"/>
    <property type="match status" value="1"/>
</dbReference>
<evidence type="ECO:0000256" key="5">
    <source>
        <dbReference type="ARBA" id="ARBA00023137"/>
    </source>
</evidence>
<dbReference type="GO" id="GO:0004715">
    <property type="term" value="F:non-membrane spanning protein tyrosine kinase activity"/>
    <property type="evidence" value="ECO:0007669"/>
    <property type="project" value="UniProtKB-EC"/>
</dbReference>
<dbReference type="InterPro" id="IPR050198">
    <property type="entry name" value="Non-receptor_tyrosine_kinases"/>
</dbReference>
<evidence type="ECO:0000256" key="3">
    <source>
        <dbReference type="ARBA" id="ARBA00022777"/>
    </source>
</evidence>
<reference evidence="12 13" key="1">
    <citation type="submission" date="2014-10" db="EMBL/GenBank/DDBJ databases">
        <title>Draft genome of the hookworm Ancylostoma caninum.</title>
        <authorList>
            <person name="Mitreva M."/>
        </authorList>
    </citation>
    <scope>NUCLEOTIDE SEQUENCE [LARGE SCALE GENOMIC DNA]</scope>
    <source>
        <strain evidence="12 13">Baltimore</strain>
    </source>
</reference>
<dbReference type="SUPFAM" id="SSF56112">
    <property type="entry name" value="Protein kinase-like (PK-like)"/>
    <property type="match status" value="1"/>
</dbReference>
<dbReference type="Gene3D" id="3.30.505.10">
    <property type="entry name" value="SH2 domain"/>
    <property type="match status" value="1"/>
</dbReference>
<dbReference type="InterPro" id="IPR000980">
    <property type="entry name" value="SH2"/>
</dbReference>
<dbReference type="AlphaFoldDB" id="A0A368H4L5"/>
<feature type="domain" description="Protein kinase" evidence="11">
    <location>
        <begin position="85"/>
        <end position="345"/>
    </location>
</feature>
<dbReference type="EMBL" id="JOJR01000021">
    <property type="protein sequence ID" value="RCN50708.1"/>
    <property type="molecule type" value="Genomic_DNA"/>
</dbReference>
<comment type="similarity">
    <text evidence="9">Belongs to the protein kinase superfamily. Tyr protein kinase family.</text>
</comment>
<dbReference type="InterPro" id="IPR017441">
    <property type="entry name" value="Protein_kinase_ATP_BS"/>
</dbReference>